<dbReference type="AlphaFoldDB" id="A0A7Z7FLP9"/>
<sequence length="245" mass="26240">MKRWRCVRVMGLGGALLVGAVSNGAYAQSAGDNVLSLGWAHGTPQTGSDPLRVTSIGGMPVNEVQPGSGLGARSADTVGFMFEHYFTDHIGLAVLGGFPAKTEVEGRGTLNNYGVLGDARTWAPELTVRYHFGESTDHFRPFVGVGVNYTWFTNARVTNSTFITQSFGPGSSATASASSSWNPVFQAGFDYRISKHWSAGASLIYVPTDTNVTLTGRTANGTVVVSQTKLRIRPLMTFLNVSYKF</sequence>
<dbReference type="PANTHER" id="PTHR36920">
    <property type="match status" value="1"/>
</dbReference>
<dbReference type="InterPro" id="IPR011250">
    <property type="entry name" value="OMP/PagP_B-barrel"/>
</dbReference>
<dbReference type="SUPFAM" id="SSF56925">
    <property type="entry name" value="OMPA-like"/>
    <property type="match status" value="1"/>
</dbReference>
<dbReference type="GO" id="GO:0055085">
    <property type="term" value="P:transmembrane transport"/>
    <property type="evidence" value="ECO:0007669"/>
    <property type="project" value="TreeGrafter"/>
</dbReference>
<evidence type="ECO:0000313" key="3">
    <source>
        <dbReference type="EMBL" id="SDJ15716.1"/>
    </source>
</evidence>
<evidence type="ECO:0000256" key="1">
    <source>
        <dbReference type="ARBA" id="ARBA00004442"/>
    </source>
</evidence>
<dbReference type="Gene3D" id="2.40.160.20">
    <property type="match status" value="1"/>
</dbReference>
<dbReference type="EMBL" id="FNDI01000035">
    <property type="protein sequence ID" value="SDJ15716.1"/>
    <property type="molecule type" value="Genomic_DNA"/>
</dbReference>
<feature type="signal peptide" evidence="2">
    <location>
        <begin position="1"/>
        <end position="27"/>
    </location>
</feature>
<accession>A0A7Z7FLP9</accession>
<evidence type="ECO:0000313" key="4">
    <source>
        <dbReference type="Proteomes" id="UP000198900"/>
    </source>
</evidence>
<keyword evidence="4" id="KW-1185">Reference proteome</keyword>
<gene>
    <name evidence="3" type="ORF">SAMN04487926_13556</name>
</gene>
<feature type="chain" id="PRO_5031090374" evidence="2">
    <location>
        <begin position="28"/>
        <end position="245"/>
    </location>
</feature>
<proteinExistence type="predicted"/>
<dbReference type="Pfam" id="PF03922">
    <property type="entry name" value="OmpW"/>
    <property type="match status" value="1"/>
</dbReference>
<name>A0A7Z7FLP9_9BURK</name>
<dbReference type="RefSeq" id="WP_091788812.1">
    <property type="nucleotide sequence ID" value="NZ_FNDI01000035.1"/>
</dbReference>
<dbReference type="GO" id="GO:0009279">
    <property type="term" value="C:cell outer membrane"/>
    <property type="evidence" value="ECO:0007669"/>
    <property type="project" value="UniProtKB-SubCell"/>
</dbReference>
<protein>
    <submittedName>
        <fullName evidence="3">Outer membrane protein</fullName>
    </submittedName>
</protein>
<comment type="caution">
    <text evidence="3">The sequence shown here is derived from an EMBL/GenBank/DDBJ whole genome shotgun (WGS) entry which is preliminary data.</text>
</comment>
<evidence type="ECO:0000256" key="2">
    <source>
        <dbReference type="SAM" id="SignalP"/>
    </source>
</evidence>
<keyword evidence="2" id="KW-0732">Signal</keyword>
<dbReference type="PANTHER" id="PTHR36920:SF1">
    <property type="entry name" value="OUTER MEMBRANE PROTEIN W"/>
    <property type="match status" value="1"/>
</dbReference>
<dbReference type="Proteomes" id="UP000198900">
    <property type="component" value="Unassembled WGS sequence"/>
</dbReference>
<reference evidence="3" key="1">
    <citation type="submission" date="2016-10" db="EMBL/GenBank/DDBJ databases">
        <authorList>
            <person name="Varghese N."/>
            <person name="Submissions S."/>
        </authorList>
    </citation>
    <scope>NUCLEOTIDE SEQUENCE [LARGE SCALE GENOMIC DNA]</scope>
    <source>
        <strain evidence="3">YR281</strain>
    </source>
</reference>
<dbReference type="InterPro" id="IPR005618">
    <property type="entry name" value="OMPW"/>
</dbReference>
<comment type="subcellular location">
    <subcellularLocation>
        <location evidence="1">Cell outer membrane</location>
    </subcellularLocation>
</comment>
<organism evidence="3 4">
    <name type="scientific">Paraburkholderia steynii</name>
    <dbReference type="NCBI Taxonomy" id="1245441"/>
    <lineage>
        <taxon>Bacteria</taxon>
        <taxon>Pseudomonadati</taxon>
        <taxon>Pseudomonadota</taxon>
        <taxon>Betaproteobacteria</taxon>
        <taxon>Burkholderiales</taxon>
        <taxon>Burkholderiaceae</taxon>
        <taxon>Paraburkholderia</taxon>
    </lineage>
</organism>